<keyword evidence="2" id="KW-0732">Signal</keyword>
<name>A0AA35Q540_9HYPO</name>
<evidence type="ECO:0000256" key="2">
    <source>
        <dbReference type="SAM" id="SignalP"/>
    </source>
</evidence>
<proteinExistence type="predicted"/>
<keyword evidence="4" id="KW-1185">Reference proteome</keyword>
<reference evidence="3" key="1">
    <citation type="submission" date="2023-01" db="EMBL/GenBank/DDBJ databases">
        <authorList>
            <person name="Piombo E."/>
        </authorList>
    </citation>
    <scope>NUCLEOTIDE SEQUENCE</scope>
</reference>
<feature type="compositionally biased region" description="Basic and acidic residues" evidence="1">
    <location>
        <begin position="91"/>
        <end position="110"/>
    </location>
</feature>
<dbReference type="EMBL" id="CABFNP030001195">
    <property type="protein sequence ID" value="CAI6091875.1"/>
    <property type="molecule type" value="Genomic_DNA"/>
</dbReference>
<evidence type="ECO:0000313" key="3">
    <source>
        <dbReference type="EMBL" id="CAI6091875.1"/>
    </source>
</evidence>
<feature type="compositionally biased region" description="Basic and acidic residues" evidence="1">
    <location>
        <begin position="123"/>
        <end position="142"/>
    </location>
</feature>
<feature type="chain" id="PRO_5041263422" evidence="2">
    <location>
        <begin position="21"/>
        <end position="256"/>
    </location>
</feature>
<feature type="compositionally biased region" description="Basic and acidic residues" evidence="1">
    <location>
        <begin position="155"/>
        <end position="174"/>
    </location>
</feature>
<dbReference type="AlphaFoldDB" id="A0AA35Q540"/>
<evidence type="ECO:0000256" key="1">
    <source>
        <dbReference type="SAM" id="MobiDB-lite"/>
    </source>
</evidence>
<evidence type="ECO:0000313" key="4">
    <source>
        <dbReference type="Proteomes" id="UP001160390"/>
    </source>
</evidence>
<feature type="region of interest" description="Disordered" evidence="1">
    <location>
        <begin position="51"/>
        <end position="179"/>
    </location>
</feature>
<feature type="compositionally biased region" description="Basic and acidic residues" evidence="1">
    <location>
        <begin position="51"/>
        <end position="78"/>
    </location>
</feature>
<organism evidence="3 4">
    <name type="scientific">Clonostachys chloroleuca</name>
    <dbReference type="NCBI Taxonomy" id="1926264"/>
    <lineage>
        <taxon>Eukaryota</taxon>
        <taxon>Fungi</taxon>
        <taxon>Dikarya</taxon>
        <taxon>Ascomycota</taxon>
        <taxon>Pezizomycotina</taxon>
        <taxon>Sordariomycetes</taxon>
        <taxon>Hypocreomycetidae</taxon>
        <taxon>Hypocreales</taxon>
        <taxon>Bionectriaceae</taxon>
        <taxon>Clonostachys</taxon>
    </lineage>
</organism>
<dbReference type="Proteomes" id="UP001160390">
    <property type="component" value="Unassembled WGS sequence"/>
</dbReference>
<protein>
    <submittedName>
        <fullName evidence="3">Uncharacterized protein</fullName>
    </submittedName>
</protein>
<gene>
    <name evidence="3" type="ORF">CCHLO57077_00006022</name>
</gene>
<comment type="caution">
    <text evidence="3">The sequence shown here is derived from an EMBL/GenBank/DDBJ whole genome shotgun (WGS) entry which is preliminary data.</text>
</comment>
<accession>A0AA35Q540</accession>
<feature type="signal peptide" evidence="2">
    <location>
        <begin position="1"/>
        <end position="20"/>
    </location>
</feature>
<sequence>MYSNKAVSIVLVALAGSTAASLSSSQYDNDLVARAPELLLDGSHSLTHSLRSEELVTRSPMDSDRIKSAMDKKGRDHAAGLTGGRRPRKRSPMDSDRVKSAMDKKGRDHAAGLTGGRRPRKRSPMDSDRVKSAMDKKGRDHAAGLTGGRRPRKRSPMDSDRIKSAMDKKGRDHAAGLTGGRRPRSELFLFISLFQCNLNMHTSDIEFMSKIKYHFVLVTLSDLFQLEDNAHLAAKVEIKDYNIYENAAFIATVLMQ</sequence>